<accession>A0ABS3QNW3</accession>
<dbReference type="EMBL" id="JAGETZ010000019">
    <property type="protein sequence ID" value="MBO2012608.1"/>
    <property type="molecule type" value="Genomic_DNA"/>
</dbReference>
<sequence>MYTRLPSLLASGRHFRRLMGVALGAGLLLGATSAAQAQTVYGLGTSTAGPTIGGQGLITINLTTGLTNTFAPTPITYVTSGGVPTTGLPLVGMDFRPATGVLYGLGYNGAGQAQLYTIDPATGFTTAVAPQFALALGGPTDRIGFDFNPQADRIRVVSTTGANFRLVPTTSAIAATDGPLAYAATDTNAGTTPRVGTGAYTNSVTGAAPLNTLLYDLDELNNDLQNNGFLTTQNPPNSGTLNTVGPLRLNNPAIGVGSARGFDLDIYFNPTTGQNVAYLEEVNNVGGSNLYTLNLETGLATLVGNTIPQQANFEIRDIAAVPSATLTTSGQLLYAVSGGQLVSFLSDSPSLLRSTVALGSLNAGETLAGLDFRPATGELYALGYDPATTNTRLYTVNVTTGALTPIGTGPVQLPLGGASDRIGFDFNPTVDRIRVVSTNRADYRLVPTTGAVAATDGTLTAGPVISAAAYTNNQSSSNSTTLYDYDATNANLYIQNPPNNGTLVLVGPSGLTVPTTPRGADFDIYNIPSTTTNTAYLSVNSGASLNDQLFTVDLASGAATPKGTIGNGGDVSGLAAFISAGTLLTWNGSVSTDWLTAANWTPAQVPTANNDVVIPSGTPNQPTISASNGTGKQARNITLNSGAVLTLADNGVLLIGGNFTNNSGSVAALGAQGNGRVVLTGASPHTLAGTLTTFPILNVSAATTLAGPVSISKGLQLASNLTSTGQTLTLLSSAAGTAYVANSGGTIVGNVTVQRYIDPSANAGVGYRHYSSPVSGNTVADFATAGYSPEVSQAAAYNSAADPTQVSITPFPTIFKYNEGRVITDVPANGSRDFDRGYEVPASTAEALETARGYTVNISAAALVDFTGTANNGATPISVSGLTRGSLPQSGWHLRGNPFPSPLDWQRMVTNGRLSGVDNALYVFKSSGQYTGSYASYINGVATNGGSNSLPVGQGFFVRTSAPGTSGSLTFTNAERDTATTAQFQRGTADTRPQLALSLSNATARTQMLAYFEQGATAAFDRAFDATALPNANGLQLATEAGAELLAINGQGALTGADVLLPLQLAVPAAGTYSLAVDHLAHLPAAYHAYLRDALTGTFTDLAATPALALNLAPGTAPAGRFALLFTPQARVLANAPAALAQLASLYPNPAHGAATLRLPLALRGSQATAVSLVDNLGRTVQRHTLPAGAGEALELPLAGLAPGVYSVLARTPAGIVAKRLVVQ</sequence>
<feature type="signal peptide" evidence="1">
    <location>
        <begin position="1"/>
        <end position="37"/>
    </location>
</feature>
<evidence type="ECO:0000259" key="2">
    <source>
        <dbReference type="Pfam" id="PF14339"/>
    </source>
</evidence>
<evidence type="ECO:0000313" key="3">
    <source>
        <dbReference type="EMBL" id="MBO2012608.1"/>
    </source>
</evidence>
<dbReference type="RefSeq" id="WP_208178348.1">
    <property type="nucleotide sequence ID" value="NZ_JAGETZ010000019.1"/>
</dbReference>
<evidence type="ECO:0000313" key="4">
    <source>
        <dbReference type="Proteomes" id="UP000664369"/>
    </source>
</evidence>
<keyword evidence="4" id="KW-1185">Reference proteome</keyword>
<evidence type="ECO:0000256" key="1">
    <source>
        <dbReference type="SAM" id="SignalP"/>
    </source>
</evidence>
<keyword evidence="1" id="KW-0732">Signal</keyword>
<name>A0ABS3QNW3_9BACT</name>
<gene>
    <name evidence="3" type="ORF">J4E00_26340</name>
</gene>
<protein>
    <submittedName>
        <fullName evidence="3">DUF4394 domain-containing protein</fullName>
    </submittedName>
</protein>
<comment type="caution">
    <text evidence="3">The sequence shown here is derived from an EMBL/GenBank/DDBJ whole genome shotgun (WGS) entry which is preliminary data.</text>
</comment>
<dbReference type="InterPro" id="IPR025507">
    <property type="entry name" value="DUF4394"/>
</dbReference>
<proteinExistence type="predicted"/>
<feature type="chain" id="PRO_5046581480" evidence="1">
    <location>
        <begin position="38"/>
        <end position="1224"/>
    </location>
</feature>
<dbReference type="Proteomes" id="UP000664369">
    <property type="component" value="Unassembled WGS sequence"/>
</dbReference>
<feature type="domain" description="DUF4394" evidence="2">
    <location>
        <begin position="86"/>
        <end position="319"/>
    </location>
</feature>
<reference evidence="3 4" key="1">
    <citation type="submission" date="2021-03" db="EMBL/GenBank/DDBJ databases">
        <authorList>
            <person name="Kim M.K."/>
        </authorList>
    </citation>
    <scope>NUCLEOTIDE SEQUENCE [LARGE SCALE GENOMIC DNA]</scope>
    <source>
        <strain evidence="3 4">BT442</strain>
    </source>
</reference>
<dbReference type="Pfam" id="PF14339">
    <property type="entry name" value="DUF4394"/>
    <property type="match status" value="2"/>
</dbReference>
<organism evidence="3 4">
    <name type="scientific">Hymenobacter negativus</name>
    <dbReference type="NCBI Taxonomy" id="2795026"/>
    <lineage>
        <taxon>Bacteria</taxon>
        <taxon>Pseudomonadati</taxon>
        <taxon>Bacteroidota</taxon>
        <taxon>Cytophagia</taxon>
        <taxon>Cytophagales</taxon>
        <taxon>Hymenobacteraceae</taxon>
        <taxon>Hymenobacter</taxon>
    </lineage>
</organism>
<feature type="domain" description="DUF4394" evidence="2">
    <location>
        <begin position="340"/>
        <end position="575"/>
    </location>
</feature>